<sequence>MVVMSWKSLHFKIIQLSHALSSYLLKDQVDSDYFHLKLFRELRNIRLPSSVYPVSDETIISGGVVYFLLSNYDILRFNVYSEEYLVISASFITNDINSYTSRLIKYDGKLRYFFVSGDRSWTIWVFI</sequence>
<accession>A0A9R1X7B9</accession>
<dbReference type="Proteomes" id="UP000235145">
    <property type="component" value="Unassembled WGS sequence"/>
</dbReference>
<feature type="domain" description="F-box associated beta-propeller type 3" evidence="1">
    <location>
        <begin position="41"/>
        <end position="125"/>
    </location>
</feature>
<organism evidence="2 3">
    <name type="scientific">Lactuca sativa</name>
    <name type="common">Garden lettuce</name>
    <dbReference type="NCBI Taxonomy" id="4236"/>
    <lineage>
        <taxon>Eukaryota</taxon>
        <taxon>Viridiplantae</taxon>
        <taxon>Streptophyta</taxon>
        <taxon>Embryophyta</taxon>
        <taxon>Tracheophyta</taxon>
        <taxon>Spermatophyta</taxon>
        <taxon>Magnoliopsida</taxon>
        <taxon>eudicotyledons</taxon>
        <taxon>Gunneridae</taxon>
        <taxon>Pentapetalae</taxon>
        <taxon>asterids</taxon>
        <taxon>campanulids</taxon>
        <taxon>Asterales</taxon>
        <taxon>Asteraceae</taxon>
        <taxon>Cichorioideae</taxon>
        <taxon>Cichorieae</taxon>
        <taxon>Lactucinae</taxon>
        <taxon>Lactuca</taxon>
    </lineage>
</organism>
<evidence type="ECO:0000313" key="2">
    <source>
        <dbReference type="EMBL" id="KAJ0202116.1"/>
    </source>
</evidence>
<dbReference type="AlphaFoldDB" id="A0A9R1X7B9"/>
<evidence type="ECO:0000313" key="3">
    <source>
        <dbReference type="Proteomes" id="UP000235145"/>
    </source>
</evidence>
<name>A0A9R1X7B9_LACSA</name>
<gene>
    <name evidence="2" type="ORF">LSAT_V11C600301290</name>
</gene>
<reference evidence="2 3" key="1">
    <citation type="journal article" date="2017" name="Nat. Commun.">
        <title>Genome assembly with in vitro proximity ligation data and whole-genome triplication in lettuce.</title>
        <authorList>
            <person name="Reyes-Chin-Wo S."/>
            <person name="Wang Z."/>
            <person name="Yang X."/>
            <person name="Kozik A."/>
            <person name="Arikit S."/>
            <person name="Song C."/>
            <person name="Xia L."/>
            <person name="Froenicke L."/>
            <person name="Lavelle D.O."/>
            <person name="Truco M.J."/>
            <person name="Xia R."/>
            <person name="Zhu S."/>
            <person name="Xu C."/>
            <person name="Xu H."/>
            <person name="Xu X."/>
            <person name="Cox K."/>
            <person name="Korf I."/>
            <person name="Meyers B.C."/>
            <person name="Michelmore R.W."/>
        </authorList>
    </citation>
    <scope>NUCLEOTIDE SEQUENCE [LARGE SCALE GENOMIC DNA]</scope>
    <source>
        <strain evidence="3">cv. Salinas</strain>
        <tissue evidence="2">Seedlings</tissue>
    </source>
</reference>
<proteinExistence type="predicted"/>
<dbReference type="InterPro" id="IPR013187">
    <property type="entry name" value="F-box-assoc_dom_typ3"/>
</dbReference>
<keyword evidence="3" id="KW-1185">Reference proteome</keyword>
<comment type="caution">
    <text evidence="2">The sequence shown here is derived from an EMBL/GenBank/DDBJ whole genome shotgun (WGS) entry which is preliminary data.</text>
</comment>
<protein>
    <recommendedName>
        <fullName evidence="1">F-box associated beta-propeller type 3 domain-containing protein</fullName>
    </recommendedName>
</protein>
<evidence type="ECO:0000259" key="1">
    <source>
        <dbReference type="Pfam" id="PF08268"/>
    </source>
</evidence>
<dbReference type="Pfam" id="PF08268">
    <property type="entry name" value="FBA_3"/>
    <property type="match status" value="1"/>
</dbReference>
<dbReference type="EMBL" id="NBSK02000006">
    <property type="protein sequence ID" value="KAJ0202116.1"/>
    <property type="molecule type" value="Genomic_DNA"/>
</dbReference>